<feature type="transmembrane region" description="Helical" evidence="7">
    <location>
        <begin position="355"/>
        <end position="375"/>
    </location>
</feature>
<reference evidence="8" key="2">
    <citation type="submission" date="2021-01" db="UniProtKB">
        <authorList>
            <consortium name="EnsemblMetazoa"/>
        </authorList>
    </citation>
    <scope>IDENTIFICATION</scope>
</reference>
<dbReference type="EnsemblMetazoa" id="XM_030999949">
    <property type="protein sequence ID" value="XP_030855809"/>
    <property type="gene ID" value="LOC115929866"/>
</dbReference>
<keyword evidence="5 7" id="KW-0472">Membrane</keyword>
<dbReference type="PANTHER" id="PTHR11706:SF81">
    <property type="entry name" value="METAL TRANSPORTER NRAMP1 HOMOLOG ISOFORM X1"/>
    <property type="match status" value="1"/>
</dbReference>
<sequence length="482" mass="52429">MVLGSGGASPIEDNQLQDCAGVMDGGGDTCEAVMKEPQNGPSENHAPAAKEGEPGFEMTAGAVNIPHSGATSFSLRKLWAFTGPGFLMSIAYLDPGNIESDLQSGAIAEYRLLWVLMWCTVMGLVLQLLAARLGSVTGYHLAQVCYREYPPVPRIALWIMIEIAIIGSDIQEVVGSAVAINLLSNNKIPIYAGCLITGVDTFTFLFLESAGLRKLEALFGALITTMGGAFLYMYIVVAPDQGEILKGMWFPWCEGCQLPAIQQAVGIVGAVIMPHNIYLHSALVLTRKVDHKDKVEVRESNKYYSIESAIALFISFLINLFVVAVFAAAFYPSENATLLTAGQLIHDNYGNAMKIIWGIGLLAAGQSSTMTGTYAGQFAMEGFLGIRWSKWKRVLLTRSIAMVPTLLVAVFAGKALDELNSIINIIQSIQLPFALLPILYFTSQERLMGEFKNSSFTKFIVWCLAVLIMGVNFYLVFAELND</sequence>
<feature type="transmembrane region" description="Helical" evidence="7">
    <location>
        <begin position="219"/>
        <end position="238"/>
    </location>
</feature>
<feature type="transmembrane region" description="Helical" evidence="7">
    <location>
        <begin position="306"/>
        <end position="331"/>
    </location>
</feature>
<evidence type="ECO:0000256" key="5">
    <source>
        <dbReference type="ARBA" id="ARBA00023136"/>
    </source>
</evidence>
<dbReference type="Pfam" id="PF01566">
    <property type="entry name" value="Nramp"/>
    <property type="match status" value="1"/>
</dbReference>
<comment type="similarity">
    <text evidence="2">Belongs to the NRAMP family.</text>
</comment>
<evidence type="ECO:0000256" key="6">
    <source>
        <dbReference type="SAM" id="MobiDB-lite"/>
    </source>
</evidence>
<dbReference type="NCBIfam" id="TIGR01197">
    <property type="entry name" value="nramp"/>
    <property type="match status" value="1"/>
</dbReference>
<evidence type="ECO:0000313" key="9">
    <source>
        <dbReference type="Proteomes" id="UP000007110"/>
    </source>
</evidence>
<protein>
    <submittedName>
        <fullName evidence="8">Uncharacterized protein</fullName>
    </submittedName>
</protein>
<organism evidence="8 9">
    <name type="scientific">Strongylocentrotus purpuratus</name>
    <name type="common">Purple sea urchin</name>
    <dbReference type="NCBI Taxonomy" id="7668"/>
    <lineage>
        <taxon>Eukaryota</taxon>
        <taxon>Metazoa</taxon>
        <taxon>Echinodermata</taxon>
        <taxon>Eleutherozoa</taxon>
        <taxon>Echinozoa</taxon>
        <taxon>Echinoidea</taxon>
        <taxon>Euechinoidea</taxon>
        <taxon>Echinacea</taxon>
        <taxon>Camarodonta</taxon>
        <taxon>Echinidea</taxon>
        <taxon>Strongylocentrotidae</taxon>
        <taxon>Strongylocentrotus</taxon>
    </lineage>
</organism>
<dbReference type="GO" id="GO:0034755">
    <property type="term" value="P:iron ion transmembrane transport"/>
    <property type="evidence" value="ECO:0000318"/>
    <property type="project" value="GO_Central"/>
</dbReference>
<dbReference type="RefSeq" id="XP_030855809.1">
    <property type="nucleotide sequence ID" value="XM_030999949.1"/>
</dbReference>
<proteinExistence type="inferred from homology"/>
<evidence type="ECO:0000256" key="2">
    <source>
        <dbReference type="ARBA" id="ARBA00006670"/>
    </source>
</evidence>
<dbReference type="GO" id="GO:0006879">
    <property type="term" value="P:intracellular iron ion homeostasis"/>
    <property type="evidence" value="ECO:0000318"/>
    <property type="project" value="GO_Central"/>
</dbReference>
<comment type="subcellular location">
    <subcellularLocation>
        <location evidence="1">Membrane</location>
        <topology evidence="1">Multi-pass membrane protein</topology>
    </subcellularLocation>
</comment>
<dbReference type="GO" id="GO:0005886">
    <property type="term" value="C:plasma membrane"/>
    <property type="evidence" value="ECO:0000318"/>
    <property type="project" value="GO_Central"/>
</dbReference>
<feature type="transmembrane region" description="Helical" evidence="7">
    <location>
        <begin position="395"/>
        <end position="416"/>
    </location>
</feature>
<dbReference type="PANTHER" id="PTHR11706">
    <property type="entry name" value="SOLUTE CARRIER PROTEIN FAMILY 11 MEMBER"/>
    <property type="match status" value="1"/>
</dbReference>
<dbReference type="GO" id="GO:0030026">
    <property type="term" value="P:intracellular manganese ion homeostasis"/>
    <property type="evidence" value="ECO:0000318"/>
    <property type="project" value="GO_Central"/>
</dbReference>
<dbReference type="GO" id="GO:0005384">
    <property type="term" value="F:manganese ion transmembrane transporter activity"/>
    <property type="evidence" value="ECO:0000318"/>
    <property type="project" value="GO_Central"/>
</dbReference>
<feature type="transmembrane region" description="Helical" evidence="7">
    <location>
        <begin position="455"/>
        <end position="477"/>
    </location>
</feature>
<dbReference type="KEGG" id="spu:115929866"/>
<keyword evidence="3 7" id="KW-0812">Transmembrane</keyword>
<dbReference type="GO" id="GO:0010008">
    <property type="term" value="C:endosome membrane"/>
    <property type="evidence" value="ECO:0000318"/>
    <property type="project" value="GO_Central"/>
</dbReference>
<name>A0A7M7PSK5_STRPU</name>
<feature type="region of interest" description="Disordered" evidence="6">
    <location>
        <begin position="1"/>
        <end position="53"/>
    </location>
</feature>
<dbReference type="GO" id="GO:0005381">
    <property type="term" value="F:iron ion transmembrane transporter activity"/>
    <property type="evidence" value="ECO:0000318"/>
    <property type="project" value="GO_Central"/>
</dbReference>
<dbReference type="Proteomes" id="UP000007110">
    <property type="component" value="Unassembled WGS sequence"/>
</dbReference>
<dbReference type="OrthoDB" id="409173at2759"/>
<evidence type="ECO:0000256" key="1">
    <source>
        <dbReference type="ARBA" id="ARBA00004141"/>
    </source>
</evidence>
<dbReference type="AlphaFoldDB" id="A0A7M7PSK5"/>
<feature type="transmembrane region" description="Helical" evidence="7">
    <location>
        <begin position="155"/>
        <end position="182"/>
    </location>
</feature>
<dbReference type="InParanoid" id="A0A7M7PSK5"/>
<feature type="transmembrane region" description="Helical" evidence="7">
    <location>
        <begin position="113"/>
        <end position="134"/>
    </location>
</feature>
<evidence type="ECO:0000313" key="8">
    <source>
        <dbReference type="EnsemblMetazoa" id="XP_030855809"/>
    </source>
</evidence>
<dbReference type="NCBIfam" id="NF037982">
    <property type="entry name" value="Nramp_1"/>
    <property type="match status" value="1"/>
</dbReference>
<keyword evidence="9" id="KW-1185">Reference proteome</keyword>
<evidence type="ECO:0000256" key="4">
    <source>
        <dbReference type="ARBA" id="ARBA00022989"/>
    </source>
</evidence>
<feature type="transmembrane region" description="Helical" evidence="7">
    <location>
        <begin position="188"/>
        <end position="207"/>
    </location>
</feature>
<reference evidence="9" key="1">
    <citation type="submission" date="2015-02" db="EMBL/GenBank/DDBJ databases">
        <title>Genome sequencing for Strongylocentrotus purpuratus.</title>
        <authorList>
            <person name="Murali S."/>
            <person name="Liu Y."/>
            <person name="Vee V."/>
            <person name="English A."/>
            <person name="Wang M."/>
            <person name="Skinner E."/>
            <person name="Han Y."/>
            <person name="Muzny D.M."/>
            <person name="Worley K.C."/>
            <person name="Gibbs R.A."/>
        </authorList>
    </citation>
    <scope>NUCLEOTIDE SEQUENCE</scope>
</reference>
<dbReference type="HAMAP" id="MF_00221">
    <property type="entry name" value="NRAMP"/>
    <property type="match status" value="1"/>
</dbReference>
<dbReference type="OMA" id="CRNEYPS"/>
<accession>A0A7M7PSK5</accession>
<dbReference type="InterPro" id="IPR001046">
    <property type="entry name" value="NRAMP_fam"/>
</dbReference>
<dbReference type="PRINTS" id="PR00447">
    <property type="entry name" value="NATRESASSCMP"/>
</dbReference>
<feature type="transmembrane region" description="Helical" evidence="7">
    <location>
        <begin position="422"/>
        <end position="443"/>
    </location>
</feature>
<evidence type="ECO:0000256" key="3">
    <source>
        <dbReference type="ARBA" id="ARBA00022692"/>
    </source>
</evidence>
<keyword evidence="4 7" id="KW-1133">Transmembrane helix</keyword>
<dbReference type="GeneID" id="115929866"/>
<evidence type="ECO:0000256" key="7">
    <source>
        <dbReference type="SAM" id="Phobius"/>
    </source>
</evidence>
<dbReference type="GO" id="GO:0006828">
    <property type="term" value="P:manganese ion transport"/>
    <property type="evidence" value="ECO:0000318"/>
    <property type="project" value="GO_Central"/>
</dbReference>
<feature type="transmembrane region" description="Helical" evidence="7">
    <location>
        <begin position="258"/>
        <end position="285"/>
    </location>
</feature>